<keyword evidence="3" id="KW-0963">Cytoplasm</keyword>
<dbReference type="InterPro" id="IPR041266">
    <property type="entry name" value="EDS1_EP"/>
</dbReference>
<evidence type="ECO:0000256" key="1">
    <source>
        <dbReference type="ARBA" id="ARBA00004123"/>
    </source>
</evidence>
<dbReference type="Pfam" id="PF04987">
    <property type="entry name" value="PigN"/>
    <property type="match status" value="1"/>
</dbReference>
<evidence type="ECO:0000256" key="7">
    <source>
        <dbReference type="SAM" id="MobiDB-lite"/>
    </source>
</evidence>
<organism evidence="13 14">
    <name type="scientific">Malus domestica</name>
    <name type="common">Apple</name>
    <name type="synonym">Pyrus malus</name>
    <dbReference type="NCBI Taxonomy" id="3750"/>
    <lineage>
        <taxon>Eukaryota</taxon>
        <taxon>Viridiplantae</taxon>
        <taxon>Streptophyta</taxon>
        <taxon>Embryophyta</taxon>
        <taxon>Tracheophyta</taxon>
        <taxon>Spermatophyta</taxon>
        <taxon>Magnoliopsida</taxon>
        <taxon>eudicotyledons</taxon>
        <taxon>Gunneridae</taxon>
        <taxon>Pentapetalae</taxon>
        <taxon>rosids</taxon>
        <taxon>fabids</taxon>
        <taxon>Rosales</taxon>
        <taxon>Rosaceae</taxon>
        <taxon>Amygdaloideae</taxon>
        <taxon>Maleae</taxon>
        <taxon>Malus</taxon>
    </lineage>
</organism>
<keyword evidence="8" id="KW-1133">Transmembrane helix</keyword>
<comment type="caution">
    <text evidence="13">The sequence shown here is derived from an EMBL/GenBank/DDBJ whole genome shotgun (WGS) entry which is preliminary data.</text>
</comment>
<dbReference type="InterPro" id="IPR029045">
    <property type="entry name" value="ClpP/crotonase-like_dom_sf"/>
</dbReference>
<evidence type="ECO:0000259" key="12">
    <source>
        <dbReference type="Pfam" id="PF18117"/>
    </source>
</evidence>
<feature type="compositionally biased region" description="Basic residues" evidence="7">
    <location>
        <begin position="81"/>
        <end position="96"/>
    </location>
</feature>
<evidence type="ECO:0000256" key="6">
    <source>
        <dbReference type="ARBA" id="ARBA00023242"/>
    </source>
</evidence>
<dbReference type="Gene3D" id="3.90.226.10">
    <property type="entry name" value="2-enoyl-CoA Hydratase, Chain A, domain 1"/>
    <property type="match status" value="1"/>
</dbReference>
<feature type="region of interest" description="Disordered" evidence="7">
    <location>
        <begin position="1309"/>
        <end position="1345"/>
    </location>
</feature>
<dbReference type="InterPro" id="IPR002921">
    <property type="entry name" value="Fungal_lipase-type"/>
</dbReference>
<feature type="transmembrane region" description="Helical" evidence="8">
    <location>
        <begin position="297"/>
        <end position="321"/>
    </location>
</feature>
<gene>
    <name evidence="13" type="ORF">DVH24_017962</name>
</gene>
<feature type="domain" description="GPI ethanolamine phosphate transferase 1 C-terminal" evidence="10">
    <location>
        <begin position="420"/>
        <end position="656"/>
    </location>
</feature>
<evidence type="ECO:0000256" key="2">
    <source>
        <dbReference type="ARBA" id="ARBA00004496"/>
    </source>
</evidence>
<evidence type="ECO:0000259" key="9">
    <source>
        <dbReference type="Pfam" id="PF01764"/>
    </source>
</evidence>
<evidence type="ECO:0000256" key="8">
    <source>
        <dbReference type="SAM" id="Phobius"/>
    </source>
</evidence>
<protein>
    <submittedName>
        <fullName evidence="13">Uncharacterized protein</fullName>
    </submittedName>
</protein>
<feature type="region of interest" description="Disordered" evidence="7">
    <location>
        <begin position="81"/>
        <end position="106"/>
    </location>
</feature>
<dbReference type="Pfam" id="PF01764">
    <property type="entry name" value="Lipase_3"/>
    <property type="match status" value="1"/>
</dbReference>
<dbReference type="Proteomes" id="UP000290289">
    <property type="component" value="Chromosome 2"/>
</dbReference>
<dbReference type="InterPro" id="IPR045004">
    <property type="entry name" value="ECH_dom"/>
</dbReference>
<dbReference type="SUPFAM" id="SSF53474">
    <property type="entry name" value="alpha/beta-Hydrolases"/>
    <property type="match status" value="1"/>
</dbReference>
<dbReference type="GO" id="GO:0016740">
    <property type="term" value="F:transferase activity"/>
    <property type="evidence" value="ECO:0007669"/>
    <property type="project" value="InterPro"/>
</dbReference>
<dbReference type="CDD" id="cd00519">
    <property type="entry name" value="Lipase_3"/>
    <property type="match status" value="1"/>
</dbReference>
<dbReference type="InterPro" id="IPR044603">
    <property type="entry name" value="SAG101-like"/>
</dbReference>
<feature type="domain" description="EDS1 EP" evidence="12">
    <location>
        <begin position="1059"/>
        <end position="1273"/>
    </location>
</feature>
<name>A0A498KC52_MALDO</name>
<dbReference type="GO" id="GO:0052689">
    <property type="term" value="F:carboxylic ester hydrolase activity"/>
    <property type="evidence" value="ECO:0007669"/>
    <property type="project" value="InterPro"/>
</dbReference>
<evidence type="ECO:0000256" key="5">
    <source>
        <dbReference type="ARBA" id="ARBA00022821"/>
    </source>
</evidence>
<feature type="transmembrane region" description="Helical" evidence="8">
    <location>
        <begin position="835"/>
        <end position="855"/>
    </location>
</feature>
<feature type="transmembrane region" description="Helical" evidence="8">
    <location>
        <begin position="475"/>
        <end position="493"/>
    </location>
</feature>
<feature type="transmembrane region" description="Helical" evidence="8">
    <location>
        <begin position="555"/>
        <end position="580"/>
    </location>
</feature>
<evidence type="ECO:0000313" key="14">
    <source>
        <dbReference type="Proteomes" id="UP000290289"/>
    </source>
</evidence>
<evidence type="ECO:0000259" key="10">
    <source>
        <dbReference type="Pfam" id="PF04987"/>
    </source>
</evidence>
<accession>A0A498KC52</accession>
<keyword evidence="14" id="KW-1185">Reference proteome</keyword>
<dbReference type="STRING" id="3750.A0A498KC52"/>
<dbReference type="GO" id="GO:0005789">
    <property type="term" value="C:endoplasmic reticulum membrane"/>
    <property type="evidence" value="ECO:0007669"/>
    <property type="project" value="InterPro"/>
</dbReference>
<dbReference type="Pfam" id="PF16113">
    <property type="entry name" value="ECH_2"/>
    <property type="match status" value="1"/>
</dbReference>
<comment type="subcellular location">
    <subcellularLocation>
        <location evidence="2">Cytoplasm</location>
    </subcellularLocation>
    <subcellularLocation>
        <location evidence="1">Nucleus</location>
    </subcellularLocation>
</comment>
<keyword evidence="5" id="KW-0611">Plant defense</keyword>
<dbReference type="Gene3D" id="3.40.50.1820">
    <property type="entry name" value="alpha/beta hydrolase"/>
    <property type="match status" value="1"/>
</dbReference>
<dbReference type="GO" id="GO:0005634">
    <property type="term" value="C:nucleus"/>
    <property type="evidence" value="ECO:0007669"/>
    <property type="project" value="UniProtKB-SubCell"/>
</dbReference>
<feature type="transmembrane region" description="Helical" evidence="8">
    <location>
        <begin position="451"/>
        <end position="470"/>
    </location>
</feature>
<keyword evidence="8" id="KW-0812">Transmembrane</keyword>
<dbReference type="SUPFAM" id="SSF52096">
    <property type="entry name" value="ClpP/crotonase"/>
    <property type="match status" value="1"/>
</dbReference>
<feature type="transmembrane region" description="Helical" evidence="8">
    <location>
        <begin position="600"/>
        <end position="618"/>
    </location>
</feature>
<evidence type="ECO:0000256" key="3">
    <source>
        <dbReference type="ARBA" id="ARBA00022490"/>
    </source>
</evidence>
<evidence type="ECO:0000259" key="11">
    <source>
        <dbReference type="Pfam" id="PF16113"/>
    </source>
</evidence>
<dbReference type="PANTHER" id="PTHR46898">
    <property type="entry name" value="SENESCENCE-ASSOCIATED CARBOXYLESTERASE 101"/>
    <property type="match status" value="1"/>
</dbReference>
<keyword evidence="4" id="KW-0378">Hydrolase</keyword>
<feature type="transmembrane region" description="Helical" evidence="8">
    <location>
        <begin position="630"/>
        <end position="651"/>
    </location>
</feature>
<dbReference type="PANTHER" id="PTHR46898:SF3">
    <property type="entry name" value="FUNGAL LIPASE-LIKE DOMAIN-CONTAINING PROTEIN"/>
    <property type="match status" value="1"/>
</dbReference>
<dbReference type="InterPro" id="IPR017852">
    <property type="entry name" value="GPI_EtnP_transferase_1_C"/>
</dbReference>
<keyword evidence="6" id="KW-0539">Nucleus</keyword>
<dbReference type="InterPro" id="IPR029058">
    <property type="entry name" value="AB_hydrolase_fold"/>
</dbReference>
<evidence type="ECO:0000256" key="4">
    <source>
        <dbReference type="ARBA" id="ARBA00022801"/>
    </source>
</evidence>
<proteinExistence type="predicted"/>
<feature type="domain" description="Fungal lipase-type" evidence="9">
    <location>
        <begin position="783"/>
        <end position="910"/>
    </location>
</feature>
<dbReference type="EMBL" id="RDQH01000328">
    <property type="protein sequence ID" value="RXI05920.1"/>
    <property type="molecule type" value="Genomic_DNA"/>
</dbReference>
<sequence length="1378" mass="155609">MTQITISCLLQFSTQITIKVVMHRHHHIYGKLITTSDPNSEQIVVRFLLPQSKFEALSLQTLQIASLSPHLWDHGLHRRVRQGQRPPNLRRRHHPRSPLSSQGHEPRYGCEIQELSDEWESDPNVKCVLVDSCSARAFCGGNAQNSYLDSKVLRVTNHGKDIKGVVAEIQKDKNTPLVLKIMAKNQPPKMIEVFTAEYSLICKISEYKKPYISFMDSITMGFGVGLSGHGCYRIITERTVLAMPENVICLFPDVGFSRIAAKSPGGGSVGMRNFFPVTKASCFSSIDKEKLEWPVPFLSLLHASILSSVFVLTLSCLSWCLSLTYWEKDFNTIGGTVCGSWDPFCPISKLSYLCQRIKDKDKDLSVKIEEGFGPNGLGILSITQWSYDYYDRSSCQTARSVIMTRNLNFPCSSSYRCLTDLCPWLALLVGLSSMTVSISTSDRTEKQELLAVHQIVNWSIAGFSMVLPLFSANGLLSRLTSIFLGFALTFLLLSIGYEAVFYGALALVLISWILVENTLIYSSKVKRLSSSFSDMEDNVILDGRYLQLSDVGIPLIFMVLFNVAFFGTGNFASIASFEISSVYRFITVFSVSEAVSHGRLTYLQVIHSIPFLLVICVFSAITKLNRLPRLACYFLIILFSDVMTMHFFFLVQNIGSWMEIGNSISHFGIMSAQVVFVLLLFAFTNIYTKDIDIGSVDRCSRKAIISSSAGLELANVLVTSPPLHQSWDAVHDQKQKIPPAADPNQKMALHISETKHSNTTIISFLTSPVMLHDQQAMVSSLTLKDADFSLFEFLCSKNNPSFSVNELAINFFKLNRTNLDIWRKKLVESGKSSRIVITGHSFGGAVATLFTLWLLQSLDLWRAKRPLCITFGSPLVGDEQLRQCVLQSSTWSSCFLNVASINDPVPKVFLTSQASGYKPFGTFLLCSSSGGSCFEDADAILQLLVETSSQCVQNPVPNSGTQLFDYGNILNDLKTKALSRDVLELAKVDKIPLKAGIKTQLAAILGVLSSQSLQQQQPHIKFDSLVIKMFDHERKLAMLKTKVYTSTLELRKIRIYMTQMELYKEESKDMGIGYYDRYRNKHCGNEHYGDDLIAEEYKRELSNYWHDMVKQLKEGAASSNHFLFAGTIYRRMIEPLHIAEYYSKGGKNYVEERPQHFILLEQWFNEVEREREERWNPQLRSTRKLNSKARSVASSLNDDSCFWVHVEEALILCDELASNPDAEQKLIEFERYMLDTLENFAVTPDIFLAQSSFMRWWNKYEDIVGSSYSSEFTDAMRRRTYLKYADGVSVLAVVFRMNHQQRAGLACSDAREKREQREERGGVVPERRAEREGVRRDTARQEGTAKPRVGFRVLVPAGSHLRSIDPVEAEDAQVFLPK</sequence>
<reference evidence="13 14" key="1">
    <citation type="submission" date="2018-10" db="EMBL/GenBank/DDBJ databases">
        <title>A high-quality apple genome assembly.</title>
        <authorList>
            <person name="Hu J."/>
        </authorList>
    </citation>
    <scope>NUCLEOTIDE SEQUENCE [LARGE SCALE GENOMIC DNA]</scope>
    <source>
        <strain evidence="14">cv. HFTH1</strain>
        <tissue evidence="13">Young leaf</tissue>
    </source>
</reference>
<dbReference type="Pfam" id="PF18117">
    <property type="entry name" value="EDS1_EP"/>
    <property type="match status" value="1"/>
</dbReference>
<dbReference type="GO" id="GO:0006506">
    <property type="term" value="P:GPI anchor biosynthetic process"/>
    <property type="evidence" value="ECO:0007669"/>
    <property type="project" value="InterPro"/>
</dbReference>
<dbReference type="GO" id="GO:0006952">
    <property type="term" value="P:defense response"/>
    <property type="evidence" value="ECO:0007669"/>
    <property type="project" value="UniProtKB-KW"/>
</dbReference>
<feature type="transmembrane region" description="Helical" evidence="8">
    <location>
        <begin position="663"/>
        <end position="683"/>
    </location>
</feature>
<keyword evidence="8" id="KW-0472">Membrane</keyword>
<evidence type="ECO:0000313" key="13">
    <source>
        <dbReference type="EMBL" id="RXI05920.1"/>
    </source>
</evidence>
<feature type="domain" description="Enoyl-CoA hydratase/isomerase" evidence="11">
    <location>
        <begin position="111"/>
        <end position="265"/>
    </location>
</feature>